<evidence type="ECO:0000313" key="2">
    <source>
        <dbReference type="Proteomes" id="UP000596205"/>
    </source>
</evidence>
<sequence length="48" mass="5500">MTSTQKIFKARRKAWHRAKGSAVEQRVDDRDRYAWIAVDIGGTTAFFG</sequence>
<evidence type="ECO:0000313" key="1">
    <source>
        <dbReference type="EMBL" id="QQK02624.1"/>
    </source>
</evidence>
<proteinExistence type="predicted"/>
<accession>A0A7T6VF24</accession>
<dbReference type="EMBL" id="CP066769">
    <property type="protein sequence ID" value="QQK02624.1"/>
    <property type="molecule type" value="Genomic_DNA"/>
</dbReference>
<dbReference type="AlphaFoldDB" id="A0A7T6VF24"/>
<dbReference type="RefSeq" id="WP_175752579.1">
    <property type="nucleotide sequence ID" value="NZ_CADEPR010000054.1"/>
</dbReference>
<protein>
    <submittedName>
        <fullName evidence="1">Uncharacterized protein</fullName>
    </submittedName>
</protein>
<reference evidence="1 2" key="1">
    <citation type="submission" date="2020-12" db="EMBL/GenBank/DDBJ databases">
        <title>Complete genome sequence of Burkholderia anthina BJQ0011.</title>
        <authorList>
            <person name="Xu Y."/>
        </authorList>
    </citation>
    <scope>NUCLEOTIDE SEQUENCE [LARGE SCALE GENOMIC DNA]</scope>
    <source>
        <strain evidence="1 2">BJQ0011</strain>
    </source>
</reference>
<organism evidence="1 2">
    <name type="scientific">Burkholderia anthina</name>
    <dbReference type="NCBI Taxonomy" id="179879"/>
    <lineage>
        <taxon>Bacteria</taxon>
        <taxon>Pseudomonadati</taxon>
        <taxon>Pseudomonadota</taxon>
        <taxon>Betaproteobacteria</taxon>
        <taxon>Burkholderiales</taxon>
        <taxon>Burkholderiaceae</taxon>
        <taxon>Burkholderia</taxon>
        <taxon>Burkholderia cepacia complex</taxon>
    </lineage>
</organism>
<dbReference type="KEGG" id="bann:JFN94_00100"/>
<gene>
    <name evidence="1" type="ORF">JFN94_00100</name>
</gene>
<dbReference type="Proteomes" id="UP000596205">
    <property type="component" value="Chromosome 1"/>
</dbReference>
<name>A0A7T6VF24_9BURK</name>